<name>A0A4U7AY39_9PEZI</name>
<dbReference type="GO" id="GO:0030490">
    <property type="term" value="P:maturation of SSU-rRNA"/>
    <property type="evidence" value="ECO:0007669"/>
    <property type="project" value="TreeGrafter"/>
</dbReference>
<feature type="compositionally biased region" description="Basic and acidic residues" evidence="7">
    <location>
        <begin position="220"/>
        <end position="261"/>
    </location>
</feature>
<evidence type="ECO:0000313" key="9">
    <source>
        <dbReference type="Proteomes" id="UP000308133"/>
    </source>
</evidence>
<dbReference type="GO" id="GO:0032040">
    <property type="term" value="C:small-subunit processome"/>
    <property type="evidence" value="ECO:0007669"/>
    <property type="project" value="InterPro"/>
</dbReference>
<dbReference type="InterPro" id="IPR007276">
    <property type="entry name" value="Nop14"/>
</dbReference>
<organism evidence="8 9">
    <name type="scientific">Elsinoe australis</name>
    <dbReference type="NCBI Taxonomy" id="40998"/>
    <lineage>
        <taxon>Eukaryota</taxon>
        <taxon>Fungi</taxon>
        <taxon>Dikarya</taxon>
        <taxon>Ascomycota</taxon>
        <taxon>Pezizomycotina</taxon>
        <taxon>Dothideomycetes</taxon>
        <taxon>Dothideomycetidae</taxon>
        <taxon>Myriangiales</taxon>
        <taxon>Elsinoaceae</taxon>
        <taxon>Elsinoe</taxon>
    </lineage>
</organism>
<dbReference type="EMBL" id="PTQR01000054">
    <property type="protein sequence ID" value="TKX23513.1"/>
    <property type="molecule type" value="Genomic_DNA"/>
</dbReference>
<evidence type="ECO:0000313" key="8">
    <source>
        <dbReference type="EMBL" id="TKX23513.1"/>
    </source>
</evidence>
<evidence type="ECO:0000256" key="1">
    <source>
        <dbReference type="ARBA" id="ARBA00004604"/>
    </source>
</evidence>
<feature type="compositionally biased region" description="Basic and acidic residues" evidence="7">
    <location>
        <begin position="830"/>
        <end position="842"/>
    </location>
</feature>
<gene>
    <name evidence="8" type="ORF">C1H76_4583</name>
</gene>
<dbReference type="PANTHER" id="PTHR23183:SF0">
    <property type="entry name" value="NUCLEOLAR PROTEIN 14"/>
    <property type="match status" value="1"/>
</dbReference>
<evidence type="ECO:0000256" key="2">
    <source>
        <dbReference type="ARBA" id="ARBA00007466"/>
    </source>
</evidence>
<keyword evidence="5" id="KW-0539">Nucleus</keyword>
<comment type="caution">
    <text evidence="8">The sequence shown here is derived from an EMBL/GenBank/DDBJ whole genome shotgun (WGS) entry which is preliminary data.</text>
</comment>
<protein>
    <submittedName>
        <fullName evidence="8">Nop14-like family protein</fullName>
    </submittedName>
</protein>
<comment type="similarity">
    <text evidence="2">Belongs to the NOP14 family.</text>
</comment>
<keyword evidence="4" id="KW-0698">rRNA processing</keyword>
<feature type="region of interest" description="Disordered" evidence="7">
    <location>
        <begin position="1"/>
        <end position="43"/>
    </location>
</feature>
<feature type="compositionally biased region" description="Basic and acidic residues" evidence="7">
    <location>
        <begin position="124"/>
        <end position="135"/>
    </location>
</feature>
<reference evidence="8 9" key="1">
    <citation type="submission" date="2018-02" db="EMBL/GenBank/DDBJ databases">
        <title>Draft genome sequences of Elsinoe sp., causing black scab on jojoba.</title>
        <authorList>
            <person name="Stodart B."/>
            <person name="Jeffress S."/>
            <person name="Ash G."/>
            <person name="Arun Chinnappa K."/>
        </authorList>
    </citation>
    <scope>NUCLEOTIDE SEQUENCE [LARGE SCALE GENOMIC DNA]</scope>
    <source>
        <strain evidence="8 9">Hillstone_2</strain>
    </source>
</reference>
<evidence type="ECO:0000256" key="4">
    <source>
        <dbReference type="ARBA" id="ARBA00022552"/>
    </source>
</evidence>
<comment type="subcellular location">
    <subcellularLocation>
        <location evidence="1">Nucleus</location>
        <location evidence="1">Nucleolus</location>
    </subcellularLocation>
</comment>
<feature type="compositionally biased region" description="Acidic residues" evidence="7">
    <location>
        <begin position="203"/>
        <end position="219"/>
    </location>
</feature>
<accession>A0A4U7AY39</accession>
<feature type="region of interest" description="Disordered" evidence="7">
    <location>
        <begin position="826"/>
        <end position="849"/>
    </location>
</feature>
<sequence length="849" mass="95772">MPPSQLKRLKASLREQGLVGPQKSKKQKKSSQNSNVDQRLQRQAALQSIRDSFNPFEVKAPARNAKFASMSDRKTTVPVGRPGVTKSMGEKTRRQNLLPELQTRNKSGGIVDRRIGEDDSTMTPEERALQRFMREKQKKKSGGLFDLEGDDDEEQTGLTHLGRALDLEEGANGLDDFDEEVSGSEDGSQDGQGLLKRRRESAADLEEGMELGSADEEGDEPARKKTKQEVMKEVMAKSKLHKYERQKAKEDDDDLRAKLDSEMGDLMALLHGKKPEPPKPNGAAATGEPTMNADRLAMLQGKSRDQASKEYDSRLRQLAMDKRAAPADRSKTDDEKAKEEAERLKELEESRQRRMRGEESEDSGNEKERESKRGAIDGDNDVELDGGLEDDEGRDDAAEFGFSAPTGKSKMPVLDDEDEFELDDDLVASGSDLESGSEDEESDAEMPLTNGHHAEEDEKDEFVKGILDEETKKTTPSGKAQSQSVAYTYPCPRSHTELLDVFSGVNTDDIPLVIQRIRALYHPSLSAENKAKLSDFSLALIDHISFMGEKGHPLAVIETIIRHLHSLSRTFPEAIGEGFRDHLRSAHERGDFTNGDLIMLTAIGSIYPTSDHFHQVVTPAITLMARWLEFTTPSTDALLQTGAFIVSLSLHYQRLSKRYVPEAVRFTVKVLQMTPRPSPEILQAHVSNLLAMTEQYRHLSAFIEIFTPAAMTALKDLSDTRSVKHLQILLSQARLARRPLELHHHRPLPIRSSIPKFEENFMPGKHYDPDKERSDAAKLKKEYKRERKGAVRELRKDANFIAREQLREKKEKDAAYEKKFRRLVAEINSEEGREGNQYERERERRKKAK</sequence>
<dbReference type="Pfam" id="PF04147">
    <property type="entry name" value="Nop14"/>
    <property type="match status" value="2"/>
</dbReference>
<evidence type="ECO:0000256" key="7">
    <source>
        <dbReference type="SAM" id="MobiDB-lite"/>
    </source>
</evidence>
<evidence type="ECO:0000256" key="3">
    <source>
        <dbReference type="ARBA" id="ARBA00022517"/>
    </source>
</evidence>
<dbReference type="GO" id="GO:0030692">
    <property type="term" value="C:Noc4p-Nop14p complex"/>
    <property type="evidence" value="ECO:0007669"/>
    <property type="project" value="TreeGrafter"/>
</dbReference>
<feature type="compositionally biased region" description="Acidic residues" evidence="7">
    <location>
        <begin position="414"/>
        <end position="426"/>
    </location>
</feature>
<feature type="compositionally biased region" description="Low complexity" evidence="7">
    <location>
        <begin position="184"/>
        <end position="193"/>
    </location>
</feature>
<feature type="compositionally biased region" description="Basic and acidic residues" evidence="7">
    <location>
        <begin position="302"/>
        <end position="376"/>
    </location>
</feature>
<feature type="compositionally biased region" description="Acidic residues" evidence="7">
    <location>
        <begin position="378"/>
        <end position="394"/>
    </location>
</feature>
<evidence type="ECO:0000256" key="6">
    <source>
        <dbReference type="ARBA" id="ARBA00024695"/>
    </source>
</evidence>
<feature type="region of interest" description="Disordered" evidence="7">
    <location>
        <begin position="69"/>
        <end position="459"/>
    </location>
</feature>
<comment type="function">
    <text evidence="6">Involved in nucleolar processing of pre-18S ribosomal RNA. Has a role in the nuclear export of 40S pre-ribosomal subunit to the cytoplasm.</text>
</comment>
<proteinExistence type="inferred from homology"/>
<feature type="compositionally biased region" description="Acidic residues" evidence="7">
    <location>
        <begin position="435"/>
        <end position="444"/>
    </location>
</feature>
<dbReference type="AlphaFoldDB" id="A0A4U7AY39"/>
<keyword evidence="3" id="KW-0690">Ribosome biogenesis</keyword>
<evidence type="ECO:0000256" key="5">
    <source>
        <dbReference type="ARBA" id="ARBA00023242"/>
    </source>
</evidence>
<dbReference type="PANTHER" id="PTHR23183">
    <property type="entry name" value="NOP14"/>
    <property type="match status" value="1"/>
</dbReference>
<dbReference type="Proteomes" id="UP000308133">
    <property type="component" value="Unassembled WGS sequence"/>
</dbReference>